<dbReference type="PROSITE" id="PS50158">
    <property type="entry name" value="ZF_CCHC"/>
    <property type="match status" value="1"/>
</dbReference>
<feature type="region of interest" description="Disordered" evidence="3">
    <location>
        <begin position="330"/>
        <end position="351"/>
    </location>
</feature>
<dbReference type="GO" id="GO:0006397">
    <property type="term" value="P:mRNA processing"/>
    <property type="evidence" value="ECO:0007669"/>
    <property type="project" value="UniProtKB-KW"/>
</dbReference>
<evidence type="ECO:0000259" key="4">
    <source>
        <dbReference type="PROSITE" id="PS50158"/>
    </source>
</evidence>
<accession>A0A0L6VH03</accession>
<feature type="compositionally biased region" description="Low complexity" evidence="3">
    <location>
        <begin position="335"/>
        <end position="344"/>
    </location>
</feature>
<dbReference type="GO" id="GO:0003676">
    <property type="term" value="F:nucleic acid binding"/>
    <property type="evidence" value="ECO:0007669"/>
    <property type="project" value="InterPro"/>
</dbReference>
<gene>
    <name evidence="5" type="ORF">VP01_1621g4</name>
</gene>
<dbReference type="VEuPathDB" id="FungiDB:VP01_1621g4"/>
<dbReference type="EMBL" id="LAVV01006417">
    <property type="protein sequence ID" value="KNZ60043.1"/>
    <property type="molecule type" value="Genomic_DNA"/>
</dbReference>
<feature type="domain" description="CCHC-type" evidence="4">
    <location>
        <begin position="246"/>
        <end position="260"/>
    </location>
</feature>
<evidence type="ECO:0000313" key="6">
    <source>
        <dbReference type="Proteomes" id="UP000037035"/>
    </source>
</evidence>
<dbReference type="InterPro" id="IPR001878">
    <property type="entry name" value="Znf_CCHC"/>
</dbReference>
<dbReference type="Proteomes" id="UP000037035">
    <property type="component" value="Unassembled WGS sequence"/>
</dbReference>
<evidence type="ECO:0000313" key="5">
    <source>
        <dbReference type="EMBL" id="KNZ60043.1"/>
    </source>
</evidence>
<keyword evidence="2" id="KW-0863">Zinc-finger</keyword>
<evidence type="ECO:0000256" key="3">
    <source>
        <dbReference type="SAM" id="MobiDB-lite"/>
    </source>
</evidence>
<dbReference type="SMART" id="SM00343">
    <property type="entry name" value="ZnF_C2HC"/>
    <property type="match status" value="1"/>
</dbReference>
<dbReference type="Pfam" id="PF00098">
    <property type="entry name" value="zf-CCHC"/>
    <property type="match status" value="1"/>
</dbReference>
<name>A0A0L6VH03_9BASI</name>
<evidence type="ECO:0000256" key="2">
    <source>
        <dbReference type="PROSITE-ProRule" id="PRU00047"/>
    </source>
</evidence>
<reference evidence="5 6" key="1">
    <citation type="submission" date="2015-08" db="EMBL/GenBank/DDBJ databases">
        <title>Next Generation Sequencing and Analysis of the Genome of Puccinia sorghi L Schw, the Causal Agent of Maize Common Rust.</title>
        <authorList>
            <person name="Rochi L."/>
            <person name="Burguener G."/>
            <person name="Darino M."/>
            <person name="Turjanski A."/>
            <person name="Kreff E."/>
            <person name="Dieguez M.J."/>
            <person name="Sacco F."/>
        </authorList>
    </citation>
    <scope>NUCLEOTIDE SEQUENCE [LARGE SCALE GENOMIC DNA]</scope>
    <source>
        <strain evidence="5 6">RO10H11247</strain>
    </source>
</reference>
<evidence type="ECO:0000256" key="1">
    <source>
        <dbReference type="ARBA" id="ARBA00022664"/>
    </source>
</evidence>
<organism evidence="5 6">
    <name type="scientific">Puccinia sorghi</name>
    <dbReference type="NCBI Taxonomy" id="27349"/>
    <lineage>
        <taxon>Eukaryota</taxon>
        <taxon>Fungi</taxon>
        <taxon>Dikarya</taxon>
        <taxon>Basidiomycota</taxon>
        <taxon>Pucciniomycotina</taxon>
        <taxon>Pucciniomycetes</taxon>
        <taxon>Pucciniales</taxon>
        <taxon>Pucciniaceae</taxon>
        <taxon>Puccinia</taxon>
    </lineage>
</organism>
<protein>
    <recommendedName>
        <fullName evidence="4">CCHC-type domain-containing protein</fullName>
    </recommendedName>
</protein>
<comment type="caution">
    <text evidence="5">The sequence shown here is derived from an EMBL/GenBank/DDBJ whole genome shotgun (WGS) entry which is preliminary data.</text>
</comment>
<keyword evidence="2" id="KW-0479">Metal-binding</keyword>
<proteinExistence type="predicted"/>
<dbReference type="OrthoDB" id="10658713at2759"/>
<keyword evidence="1" id="KW-0507">mRNA processing</keyword>
<dbReference type="InterPro" id="IPR036875">
    <property type="entry name" value="Znf_CCHC_sf"/>
</dbReference>
<dbReference type="GO" id="GO:0008270">
    <property type="term" value="F:zinc ion binding"/>
    <property type="evidence" value="ECO:0007669"/>
    <property type="project" value="UniProtKB-KW"/>
</dbReference>
<sequence length="351" mass="39462">MLDKHCPIAPQSVTAVKNTINFVLNALLQNTGKKLLQLSMWRSIKSEPMRKYLLVTPTTESGHDKYPNLLPNSSMMCCSSTNPRAPTFTMRKINGHYTNQAMKFSSTSQHLKPKAFFDMATYGTAMRDLFSVLKDMNIEFTTNHILGTFLQLNLRDGLVKTEFSQCVKAKIYSFLLSKNPGFDKLLNILYSVNQQASFTGDSSSQFSVTEPPSSFNVLMRDSTTSPEVVMTDNKIISANAARSGNCHICKQPGHWSTECPHCQKHVLIRKNLPNHHQPYFKNNSSPFYPSIYCPIVVSPNFAHFNTCTLTPPLPCTFSPVQLSYPTQNIPPPQNNPFCPDQPQQKSPNQTQ</sequence>
<dbReference type="AlphaFoldDB" id="A0A0L6VH03"/>
<keyword evidence="6" id="KW-1185">Reference proteome</keyword>
<dbReference type="SUPFAM" id="SSF57756">
    <property type="entry name" value="Retrovirus zinc finger-like domains"/>
    <property type="match status" value="1"/>
</dbReference>
<keyword evidence="2" id="KW-0862">Zinc</keyword>